<feature type="domain" description="HNH nuclease" evidence="2">
    <location>
        <begin position="74"/>
        <end position="118"/>
    </location>
</feature>
<keyword evidence="4" id="KW-1185">Reference proteome</keyword>
<keyword evidence="3" id="KW-0540">Nuclease</keyword>
<accession>A0ABN5JY04</accession>
<gene>
    <name evidence="3" type="ORF">CRX69_18420</name>
</gene>
<dbReference type="Proteomes" id="UP000241936">
    <property type="component" value="Chromosome"/>
</dbReference>
<dbReference type="Pfam" id="PF07463">
    <property type="entry name" value="NUMOD4"/>
    <property type="match status" value="1"/>
</dbReference>
<dbReference type="InterPro" id="IPR003615">
    <property type="entry name" value="HNH_nuc"/>
</dbReference>
<protein>
    <submittedName>
        <fullName evidence="3">HNH endonuclease</fullName>
    </submittedName>
</protein>
<organism evidence="3 4">
    <name type="scientific">Pseudomonas rhizophila</name>
    <dbReference type="NCBI Taxonomy" id="2045200"/>
    <lineage>
        <taxon>Bacteria</taxon>
        <taxon>Pseudomonadati</taxon>
        <taxon>Pseudomonadota</taxon>
        <taxon>Gammaproteobacteria</taxon>
        <taxon>Pseudomonadales</taxon>
        <taxon>Pseudomonadaceae</taxon>
        <taxon>Pseudomonas</taxon>
    </lineage>
</organism>
<proteinExistence type="predicted"/>
<dbReference type="InterPro" id="IPR010902">
    <property type="entry name" value="NUMOD4"/>
</dbReference>
<keyword evidence="3" id="KW-0255">Endonuclease</keyword>
<dbReference type="SUPFAM" id="SSF54060">
    <property type="entry name" value="His-Me finger endonucleases"/>
    <property type="match status" value="1"/>
</dbReference>
<dbReference type="Pfam" id="PF13392">
    <property type="entry name" value="HNH_3"/>
    <property type="match status" value="1"/>
</dbReference>
<feature type="domain" description="NUMOD4" evidence="1">
    <location>
        <begin position="13"/>
        <end position="63"/>
    </location>
</feature>
<sequence>MWHMSYEVCVMIEQWKVIESHPDYAVSNYGEVKRIVKPKRGRGRVGAILKPRIPGGGAYPAVALACNGDVMNWYVHRLVAHVFIGPCPEGREVNHIDGNKQNPRLDNLEYVTHSGNMRHAFRTGLLSRKGARNSKAVLTEDEVLAIRSEYTGTYGQCASFARRYGVSHAAIQDVVHGRNWTHLLAVDSAANNPAEVGKLNIARACGTCLLKLA</sequence>
<dbReference type="EMBL" id="CP024081">
    <property type="protein sequence ID" value="AVU77073.1"/>
    <property type="molecule type" value="Genomic_DNA"/>
</dbReference>
<dbReference type="GO" id="GO:0004519">
    <property type="term" value="F:endonuclease activity"/>
    <property type="evidence" value="ECO:0007669"/>
    <property type="project" value="UniProtKB-KW"/>
</dbReference>
<reference evidence="3 4" key="1">
    <citation type="journal article" date="2018" name="Front. Microbiol.">
        <title>Pseudomonas rhizophila S211, a New Plant Growth-Promoting Rhizobacterium with Potential in Pesticide-Bioremediation.</title>
        <authorList>
            <person name="Hassen W."/>
            <person name="Neifar M."/>
            <person name="Cherif H."/>
            <person name="Najjari A."/>
            <person name="Chouchane H."/>
            <person name="Driouich R.C."/>
            <person name="Salah A."/>
            <person name="Naili F."/>
            <person name="Mosbah A."/>
            <person name="Souissi Y."/>
            <person name="Raddadi N."/>
            <person name="Ouzari H.I."/>
            <person name="Fava F."/>
            <person name="Cherif A."/>
        </authorList>
    </citation>
    <scope>NUCLEOTIDE SEQUENCE [LARGE SCALE GENOMIC DNA]</scope>
    <source>
        <strain evidence="3 4">S211</strain>
    </source>
</reference>
<evidence type="ECO:0000313" key="4">
    <source>
        <dbReference type="Proteomes" id="UP000241936"/>
    </source>
</evidence>
<evidence type="ECO:0000259" key="2">
    <source>
        <dbReference type="Pfam" id="PF13392"/>
    </source>
</evidence>
<evidence type="ECO:0000313" key="3">
    <source>
        <dbReference type="EMBL" id="AVU77073.1"/>
    </source>
</evidence>
<dbReference type="Gene3D" id="3.90.75.20">
    <property type="match status" value="1"/>
</dbReference>
<keyword evidence="3" id="KW-0378">Hydrolase</keyword>
<evidence type="ECO:0000259" key="1">
    <source>
        <dbReference type="Pfam" id="PF07463"/>
    </source>
</evidence>
<dbReference type="InterPro" id="IPR044925">
    <property type="entry name" value="His-Me_finger_sf"/>
</dbReference>
<name>A0ABN5JY04_9PSED</name>